<dbReference type="GeneID" id="77258520"/>
<evidence type="ECO:0000313" key="4">
    <source>
        <dbReference type="Proteomes" id="UP000182276"/>
    </source>
</evidence>
<sequence length="236" mass="26360">MAYIPKRVLYDEFSEEGVYGVTARQALEAAIDGLLPAYHLVFSPVTLYEYTRGAPDPLTRNYKKWHGLTVRVPLGVLYTLNFYPEHCFRDDEGNASAVIVSGPLGTPDMHPAVPVSDEYLLWPEGKPVTFDRSRLFFLREDLESFANGTSCQVADSKIASSAAGQQVIELEKPSHSLLIAALLELLKKPRPTALNQEGVKSLLLEQYSWRGLRKRNLETMFAAANRASEEARKATE</sequence>
<name>A0A8D3Y523_9GAMM</name>
<dbReference type="Proteomes" id="UP000182276">
    <property type="component" value="Unassembled WGS sequence"/>
</dbReference>
<dbReference type="Proteomes" id="UP000031271">
    <property type="component" value="Chromosome"/>
</dbReference>
<dbReference type="AlphaFoldDB" id="A0A8D3Y523"/>
<evidence type="ECO:0000313" key="1">
    <source>
        <dbReference type="EMBL" id="AJE17338.1"/>
    </source>
</evidence>
<accession>A0A8D3Y523</accession>
<reference evidence="1 3" key="3">
    <citation type="journal article" name="Genome Announc.">
        <title>Complete Genome Sequence of Pseudomonas balearica DSM 6083T.</title>
        <authorList>
            <person name="Bennasar-Figueras A."/>
            <person name="Salva-Serra F."/>
            <person name="Jaen-Luchoro D."/>
            <person name="Segui C."/>
            <person name="Aliaga F."/>
            <person name="Busquets A."/>
            <person name="Gomila M."/>
            <person name="Moore E.R."/>
            <person name="Lalucat J."/>
        </authorList>
    </citation>
    <scope>NUCLEOTIDE SEQUENCE [LARGE SCALE GENOMIC DNA]</scope>
    <source>
        <strain evidence="3">DSM 6083</strain>
        <strain evidence="1">DSM6083</strain>
    </source>
</reference>
<evidence type="ECO:0000313" key="3">
    <source>
        <dbReference type="Proteomes" id="UP000031271"/>
    </source>
</evidence>
<proteinExistence type="predicted"/>
<reference evidence="3" key="1">
    <citation type="submission" date="2014-03" db="EMBL/GenBank/DDBJ databases">
        <title>Complete genome of Pseudomonas balearica DSM 6083T, a sewage water isolate from an enrichment with 2-methylnaphthalene.</title>
        <authorList>
            <person name="Salva-Serra F."/>
            <person name="Jaen-Luchoro D."/>
            <person name="Busquets A."/>
            <person name="Pena A."/>
            <person name="Gomila M."/>
            <person name="Bosch R."/>
            <person name="Nogales B."/>
            <person name="Garcia-Valdes E."/>
            <person name="Lalucat J."/>
            <person name="Bennasar A."/>
        </authorList>
    </citation>
    <scope>NUCLEOTIDE SEQUENCE [LARGE SCALE GENOMIC DNA]</scope>
    <source>
        <strain evidence="3">DSM 6083</strain>
    </source>
</reference>
<dbReference type="EMBL" id="CP007511">
    <property type="protein sequence ID" value="AJE17338.1"/>
    <property type="molecule type" value="Genomic_DNA"/>
</dbReference>
<dbReference type="KEGG" id="pbm:CL52_01080"/>
<gene>
    <name evidence="1" type="ORF">CL52_01080</name>
    <name evidence="2" type="ORF">SAMN05660875_101224</name>
</gene>
<keyword evidence="4" id="KW-1185">Reference proteome</keyword>
<protein>
    <submittedName>
        <fullName evidence="1">Uncharacterized protein</fullName>
    </submittedName>
</protein>
<dbReference type="EMBL" id="FNHO01000001">
    <property type="protein sequence ID" value="SDL94646.1"/>
    <property type="molecule type" value="Genomic_DNA"/>
</dbReference>
<dbReference type="RefSeq" id="WP_041108791.1">
    <property type="nucleotide sequence ID" value="NZ_CP007511.1"/>
</dbReference>
<reference evidence="2 4" key="2">
    <citation type="submission" date="2016-10" db="EMBL/GenBank/DDBJ databases">
        <authorList>
            <person name="Varghese N."/>
            <person name="Submissions S."/>
        </authorList>
    </citation>
    <scope>NUCLEOTIDE SEQUENCE [LARGE SCALE GENOMIC DNA]</scope>
    <source>
        <strain evidence="2 4">DSM 6083</strain>
    </source>
</reference>
<organism evidence="1 3">
    <name type="scientific">Stutzerimonas balearica DSM 6083</name>
    <dbReference type="NCBI Taxonomy" id="1123016"/>
    <lineage>
        <taxon>Bacteria</taxon>
        <taxon>Pseudomonadati</taxon>
        <taxon>Pseudomonadota</taxon>
        <taxon>Gammaproteobacteria</taxon>
        <taxon>Pseudomonadales</taxon>
        <taxon>Pseudomonadaceae</taxon>
        <taxon>Stutzerimonas</taxon>
    </lineage>
</organism>
<evidence type="ECO:0000313" key="2">
    <source>
        <dbReference type="EMBL" id="SDL94646.1"/>
    </source>
</evidence>